<reference evidence="1 2" key="1">
    <citation type="journal article" date="2021" name="Commun. Biol.">
        <title>The genome of Shorea leprosula (Dipterocarpaceae) highlights the ecological relevance of drought in aseasonal tropical rainforests.</title>
        <authorList>
            <person name="Ng K.K.S."/>
            <person name="Kobayashi M.J."/>
            <person name="Fawcett J.A."/>
            <person name="Hatakeyama M."/>
            <person name="Paape T."/>
            <person name="Ng C.H."/>
            <person name="Ang C.C."/>
            <person name="Tnah L.H."/>
            <person name="Lee C.T."/>
            <person name="Nishiyama T."/>
            <person name="Sese J."/>
            <person name="O'Brien M.J."/>
            <person name="Copetti D."/>
            <person name="Mohd Noor M.I."/>
            <person name="Ong R.C."/>
            <person name="Putra M."/>
            <person name="Sireger I.Z."/>
            <person name="Indrioko S."/>
            <person name="Kosugi Y."/>
            <person name="Izuno A."/>
            <person name="Isagi Y."/>
            <person name="Lee S.L."/>
            <person name="Shimizu K.K."/>
        </authorList>
    </citation>
    <scope>NUCLEOTIDE SEQUENCE [LARGE SCALE GENOMIC DNA]</scope>
    <source>
        <strain evidence="1">214</strain>
    </source>
</reference>
<evidence type="ECO:0000313" key="2">
    <source>
        <dbReference type="Proteomes" id="UP001054252"/>
    </source>
</evidence>
<accession>A0AAV5IG88</accession>
<proteinExistence type="predicted"/>
<dbReference type="Proteomes" id="UP001054252">
    <property type="component" value="Unassembled WGS sequence"/>
</dbReference>
<comment type="caution">
    <text evidence="1">The sequence shown here is derived from an EMBL/GenBank/DDBJ whole genome shotgun (WGS) entry which is preliminary data.</text>
</comment>
<evidence type="ECO:0000313" key="1">
    <source>
        <dbReference type="EMBL" id="GKU96295.1"/>
    </source>
</evidence>
<gene>
    <name evidence="1" type="ORF">SLEP1_g9544</name>
</gene>
<dbReference type="AlphaFoldDB" id="A0AAV5IG88"/>
<organism evidence="1 2">
    <name type="scientific">Rubroshorea leprosula</name>
    <dbReference type="NCBI Taxonomy" id="152421"/>
    <lineage>
        <taxon>Eukaryota</taxon>
        <taxon>Viridiplantae</taxon>
        <taxon>Streptophyta</taxon>
        <taxon>Embryophyta</taxon>
        <taxon>Tracheophyta</taxon>
        <taxon>Spermatophyta</taxon>
        <taxon>Magnoliopsida</taxon>
        <taxon>eudicotyledons</taxon>
        <taxon>Gunneridae</taxon>
        <taxon>Pentapetalae</taxon>
        <taxon>rosids</taxon>
        <taxon>malvids</taxon>
        <taxon>Malvales</taxon>
        <taxon>Dipterocarpaceae</taxon>
        <taxon>Rubroshorea</taxon>
    </lineage>
</organism>
<sequence>MEEKKVDEDSLDVDGKMTFDEVIVSRRADLRVLSSGGADLLYF</sequence>
<keyword evidence="2" id="KW-1185">Reference proteome</keyword>
<dbReference type="EMBL" id="BPVZ01000010">
    <property type="protein sequence ID" value="GKU96295.1"/>
    <property type="molecule type" value="Genomic_DNA"/>
</dbReference>
<name>A0AAV5IG88_9ROSI</name>
<protein>
    <submittedName>
        <fullName evidence="1">Uncharacterized protein</fullName>
    </submittedName>
</protein>